<feature type="domain" description="Replication-associated protein ORF2/G2P" evidence="1">
    <location>
        <begin position="71"/>
        <end position="185"/>
    </location>
</feature>
<evidence type="ECO:0000259" key="1">
    <source>
        <dbReference type="Pfam" id="PF23343"/>
    </source>
</evidence>
<reference evidence="2" key="1">
    <citation type="submission" date="2018-12" db="EMBL/GenBank/DDBJ databases">
        <title>Singled stranded DNA viruses identified in blackflies (Austrosimulium ungulatum) sampled in New Zealand.</title>
        <authorList>
            <person name="Kraberger S."/>
            <person name="Fontenele R.S."/>
            <person name="Schmidlin K."/>
            <person name="Walters M."/>
            <person name="Varsani A."/>
        </authorList>
    </citation>
    <scope>NUCLEOTIDE SEQUENCE [LARGE SCALE GENOMIC DNA]</scope>
    <source>
        <strain evidence="2">100</strain>
    </source>
</reference>
<dbReference type="InterPro" id="IPR056906">
    <property type="entry name" value="ORF2/G2P_dom"/>
</dbReference>
<dbReference type="Proteomes" id="UP000322072">
    <property type="component" value="Segment"/>
</dbReference>
<dbReference type="EMBL" id="MK249177">
    <property type="protein sequence ID" value="QCQ84848.1"/>
    <property type="molecule type" value="Genomic_DNA"/>
</dbReference>
<organism evidence="2">
    <name type="scientific">Blackfly microvirus SF02</name>
    <dbReference type="NCBI Taxonomy" id="2576452"/>
    <lineage>
        <taxon>Viruses</taxon>
        <taxon>Monodnaviria</taxon>
        <taxon>Sangervirae</taxon>
        <taxon>Phixviricota</taxon>
        <taxon>Malgrandaviricetes</taxon>
        <taxon>Petitvirales</taxon>
        <taxon>Microviridae</taxon>
        <taxon>Microvirus</taxon>
    </lineage>
</organism>
<proteinExistence type="predicted"/>
<dbReference type="Pfam" id="PF23343">
    <property type="entry name" value="REP_ORF2-G2P"/>
    <property type="match status" value="1"/>
</dbReference>
<evidence type="ECO:0000313" key="2">
    <source>
        <dbReference type="EMBL" id="QCQ84848.1"/>
    </source>
</evidence>
<name>A0A4P8PK42_9VIRU</name>
<protein>
    <submittedName>
        <fullName evidence="2">Replication initiator protein</fullName>
    </submittedName>
</protein>
<accession>A0A4P8PK42</accession>
<sequence length="313" mass="36149">MPCYFPLKAYRAKSKDPQKTLITFRRSESWGPTNHVIELALPCGQCIGCRLERSRQWALRCVHEASLYEENSFLTLTYSPENLPSDKSLHLEHFQKFMKRLRKSLAPKKVRFYHCGEYGEQLARPHYHALLFNYCPPDLRHFSGSGKTKVSTSESLSQLWPYGYAVVGEVTFESAAYVARYVMKKINGPNADVHYMGMKPEYTTMSRRPGIGKGWYEKFKTDVYPHDRIMLRGVRSRPPRYYDGLLLKEDPSTMAFLKLKRSENEKFVKDTLSNGKVIVVSDSSDQRLAVKHLVKQAEISNLKRPLEDNSHGI</sequence>